<keyword evidence="15" id="KW-1185">Reference proteome</keyword>
<reference evidence="14 15" key="1">
    <citation type="submission" date="2016-11" db="EMBL/GenBank/DDBJ databases">
        <authorList>
            <person name="Jaros S."/>
            <person name="Januszkiewicz K."/>
            <person name="Wedrychowicz H."/>
        </authorList>
    </citation>
    <scope>NUCLEOTIDE SEQUENCE [LARGE SCALE GENOMIC DNA]</scope>
    <source>
        <strain evidence="14 15">DSM 15929</strain>
    </source>
</reference>
<accession>A0A1M6YHG1</accession>
<dbReference type="AlphaFoldDB" id="A0A1M6YHG1"/>
<protein>
    <recommendedName>
        <fullName evidence="3 10">Cell division protein FtsX</fullName>
    </recommendedName>
</protein>
<feature type="domain" description="ABC3 transporter permease C-terminal" evidence="12">
    <location>
        <begin position="176"/>
        <end position="299"/>
    </location>
</feature>
<dbReference type="InterPro" id="IPR003838">
    <property type="entry name" value="ABC3_permease_C"/>
</dbReference>
<dbReference type="InterPro" id="IPR040690">
    <property type="entry name" value="FtsX_ECD"/>
</dbReference>
<gene>
    <name evidence="14" type="ORF">SAMN02745136_04269</name>
</gene>
<dbReference type="NCBIfam" id="NF038347">
    <property type="entry name" value="FtsX_Gpos"/>
    <property type="match status" value="1"/>
</dbReference>
<keyword evidence="8 10" id="KW-0472">Membrane</keyword>
<dbReference type="GO" id="GO:0005886">
    <property type="term" value="C:plasma membrane"/>
    <property type="evidence" value="ECO:0007669"/>
    <property type="project" value="UniProtKB-SubCell"/>
</dbReference>
<dbReference type="GO" id="GO:0051301">
    <property type="term" value="P:cell division"/>
    <property type="evidence" value="ECO:0007669"/>
    <property type="project" value="UniProtKB-KW"/>
</dbReference>
<evidence type="ECO:0000256" key="9">
    <source>
        <dbReference type="ARBA" id="ARBA00023306"/>
    </source>
</evidence>
<evidence type="ECO:0000256" key="4">
    <source>
        <dbReference type="ARBA" id="ARBA00022475"/>
    </source>
</evidence>
<keyword evidence="7 11" id="KW-1133">Transmembrane helix</keyword>
<evidence type="ECO:0000256" key="5">
    <source>
        <dbReference type="ARBA" id="ARBA00022618"/>
    </source>
</evidence>
<dbReference type="RefSeq" id="WP_073278997.1">
    <property type="nucleotide sequence ID" value="NZ_FRAC01000025.1"/>
</dbReference>
<dbReference type="EMBL" id="FRAC01000025">
    <property type="protein sequence ID" value="SHL17638.1"/>
    <property type="molecule type" value="Genomic_DNA"/>
</dbReference>
<comment type="similarity">
    <text evidence="2 10">Belongs to the ABC-4 integral membrane protein family. FtsX subfamily.</text>
</comment>
<feature type="domain" description="FtsX extracellular" evidence="13">
    <location>
        <begin position="59"/>
        <end position="153"/>
    </location>
</feature>
<keyword evidence="6 11" id="KW-0812">Transmembrane</keyword>
<evidence type="ECO:0000259" key="13">
    <source>
        <dbReference type="Pfam" id="PF18075"/>
    </source>
</evidence>
<feature type="transmembrane region" description="Helical" evidence="11">
    <location>
        <begin position="220"/>
        <end position="244"/>
    </location>
</feature>
<evidence type="ECO:0000256" key="2">
    <source>
        <dbReference type="ARBA" id="ARBA00007379"/>
    </source>
</evidence>
<evidence type="ECO:0000256" key="3">
    <source>
        <dbReference type="ARBA" id="ARBA00021907"/>
    </source>
</evidence>
<keyword evidence="9 10" id="KW-0131">Cell cycle</keyword>
<dbReference type="Gene3D" id="3.30.70.3040">
    <property type="match status" value="1"/>
</dbReference>
<feature type="transmembrane region" description="Helical" evidence="11">
    <location>
        <begin position="21"/>
        <end position="45"/>
    </location>
</feature>
<feature type="transmembrane region" description="Helical" evidence="11">
    <location>
        <begin position="274"/>
        <end position="294"/>
    </location>
</feature>
<dbReference type="PROSITE" id="PS51257">
    <property type="entry name" value="PROKAR_LIPOPROTEIN"/>
    <property type="match status" value="1"/>
</dbReference>
<evidence type="ECO:0000313" key="14">
    <source>
        <dbReference type="EMBL" id="SHL17638.1"/>
    </source>
</evidence>
<proteinExistence type="inferred from homology"/>
<dbReference type="InterPro" id="IPR058204">
    <property type="entry name" value="FtsX_firmicutes-type"/>
</dbReference>
<dbReference type="Pfam" id="PF18075">
    <property type="entry name" value="FtsX_ECD"/>
    <property type="match status" value="1"/>
</dbReference>
<comment type="function">
    <text evidence="10">Part of the ABC transporter FtsEX involved in asymmetric cellular division facilitating the initiation of sporulation.</text>
</comment>
<organism evidence="14 15">
    <name type="scientific">Anaerocolumna jejuensis DSM 15929</name>
    <dbReference type="NCBI Taxonomy" id="1121322"/>
    <lineage>
        <taxon>Bacteria</taxon>
        <taxon>Bacillati</taxon>
        <taxon>Bacillota</taxon>
        <taxon>Clostridia</taxon>
        <taxon>Lachnospirales</taxon>
        <taxon>Lachnospiraceae</taxon>
        <taxon>Anaerocolumna</taxon>
    </lineage>
</organism>
<evidence type="ECO:0000256" key="11">
    <source>
        <dbReference type="SAM" id="Phobius"/>
    </source>
</evidence>
<keyword evidence="5 10" id="KW-0132">Cell division</keyword>
<dbReference type="STRING" id="1121322.SAMN02745136_04269"/>
<sequence>MRISTVAYSMKQGFKNIRRNRMFSAASVGTIAACLFLFGIFYFVVANFQYMVKTAETSVGVTVFFDKGISQEQIDKIGDEIKTRAEVASVEFLSAEKTWENYKKRYVNKELAESFGEDNPLKDSASYSVRLNDVSMQKTLVSYIEGLDGVRQVNYSDAVANTFKSFNALVGYVSGAIIIILFAVAIFLINTTVTMGIAVRKEEIAIMKLIGAKDSFIRAPFIVEGVTIGILGSVIPLGFLYIMYNKLIVYISGKYNNIFQTFHFIEVNGIFKTLVPLCLILGVGIGFFGSFLTVRRQLHLKEGK</sequence>
<dbReference type="PANTHER" id="PTHR47755">
    <property type="entry name" value="CELL DIVISION PROTEIN FTSX"/>
    <property type="match status" value="1"/>
</dbReference>
<dbReference type="Pfam" id="PF02687">
    <property type="entry name" value="FtsX"/>
    <property type="match status" value="1"/>
</dbReference>
<evidence type="ECO:0000256" key="6">
    <source>
        <dbReference type="ARBA" id="ARBA00022692"/>
    </source>
</evidence>
<name>A0A1M6YHG1_9FIRM</name>
<dbReference type="PANTHER" id="PTHR47755:SF1">
    <property type="entry name" value="CELL DIVISION PROTEIN FTSX"/>
    <property type="match status" value="1"/>
</dbReference>
<dbReference type="Proteomes" id="UP000184386">
    <property type="component" value="Unassembled WGS sequence"/>
</dbReference>
<evidence type="ECO:0000256" key="10">
    <source>
        <dbReference type="PIRNR" id="PIRNR003097"/>
    </source>
</evidence>
<dbReference type="InterPro" id="IPR004513">
    <property type="entry name" value="FtsX"/>
</dbReference>
<keyword evidence="4 10" id="KW-1003">Cell membrane</keyword>
<evidence type="ECO:0000256" key="7">
    <source>
        <dbReference type="ARBA" id="ARBA00022989"/>
    </source>
</evidence>
<comment type="subcellular location">
    <subcellularLocation>
        <location evidence="1">Cell membrane</location>
        <topology evidence="1">Multi-pass membrane protein</topology>
    </subcellularLocation>
</comment>
<evidence type="ECO:0000256" key="1">
    <source>
        <dbReference type="ARBA" id="ARBA00004651"/>
    </source>
</evidence>
<evidence type="ECO:0000313" key="15">
    <source>
        <dbReference type="Proteomes" id="UP000184386"/>
    </source>
</evidence>
<evidence type="ECO:0000256" key="8">
    <source>
        <dbReference type="ARBA" id="ARBA00023136"/>
    </source>
</evidence>
<dbReference type="PIRSF" id="PIRSF003097">
    <property type="entry name" value="FtsX"/>
    <property type="match status" value="1"/>
</dbReference>
<feature type="transmembrane region" description="Helical" evidence="11">
    <location>
        <begin position="172"/>
        <end position="199"/>
    </location>
</feature>
<evidence type="ECO:0000259" key="12">
    <source>
        <dbReference type="Pfam" id="PF02687"/>
    </source>
</evidence>
<dbReference type="OrthoDB" id="9812531at2"/>